<evidence type="ECO:0000256" key="2">
    <source>
        <dbReference type="ARBA" id="ARBA00022525"/>
    </source>
</evidence>
<dbReference type="InterPro" id="IPR043504">
    <property type="entry name" value="Peptidase_S1_PA_chymotrypsin"/>
</dbReference>
<keyword evidence="2" id="KW-0964">Secreted</keyword>
<evidence type="ECO:0000313" key="11">
    <source>
        <dbReference type="EMBL" id="MCW8334853.1"/>
    </source>
</evidence>
<evidence type="ECO:0000256" key="4">
    <source>
        <dbReference type="ARBA" id="ARBA00022729"/>
    </source>
</evidence>
<keyword evidence="7" id="KW-1015">Disulfide bond</keyword>
<dbReference type="Pfam" id="PF00089">
    <property type="entry name" value="Trypsin"/>
    <property type="match status" value="1"/>
</dbReference>
<comment type="caution">
    <text evidence="11">The sequence shown here is derived from an EMBL/GenBank/DDBJ whole genome shotgun (WGS) entry which is preliminary data.</text>
</comment>
<dbReference type="PANTHER" id="PTHR24264">
    <property type="entry name" value="TRYPSIN-RELATED"/>
    <property type="match status" value="1"/>
</dbReference>
<dbReference type="GO" id="GO:0004252">
    <property type="term" value="F:serine-type endopeptidase activity"/>
    <property type="evidence" value="ECO:0007669"/>
    <property type="project" value="InterPro"/>
</dbReference>
<evidence type="ECO:0000256" key="5">
    <source>
        <dbReference type="ARBA" id="ARBA00022801"/>
    </source>
</evidence>
<dbReference type="Gene3D" id="2.40.10.10">
    <property type="entry name" value="Trypsin-like serine proteases"/>
    <property type="match status" value="1"/>
</dbReference>
<dbReference type="InterPro" id="IPR018114">
    <property type="entry name" value="TRYPSIN_HIS"/>
</dbReference>
<evidence type="ECO:0000256" key="3">
    <source>
        <dbReference type="ARBA" id="ARBA00022670"/>
    </source>
</evidence>
<dbReference type="InterPro" id="IPR050127">
    <property type="entry name" value="Serine_Proteases_S1"/>
</dbReference>
<dbReference type="EMBL" id="JAKRRX010000078">
    <property type="protein sequence ID" value="MCW8334853.1"/>
    <property type="molecule type" value="Genomic_DNA"/>
</dbReference>
<evidence type="ECO:0000259" key="10">
    <source>
        <dbReference type="PROSITE" id="PS50240"/>
    </source>
</evidence>
<dbReference type="InterPro" id="IPR009003">
    <property type="entry name" value="Peptidase_S1_PA"/>
</dbReference>
<organism evidence="11 12">
    <name type="scientific">Vibrio paucivorans</name>
    <dbReference type="NCBI Taxonomy" id="2829489"/>
    <lineage>
        <taxon>Bacteria</taxon>
        <taxon>Pseudomonadati</taxon>
        <taxon>Pseudomonadota</taxon>
        <taxon>Gammaproteobacteria</taxon>
        <taxon>Vibrionales</taxon>
        <taxon>Vibrionaceae</taxon>
        <taxon>Vibrio</taxon>
    </lineage>
</organism>
<evidence type="ECO:0000256" key="9">
    <source>
        <dbReference type="SAM" id="SignalP"/>
    </source>
</evidence>
<dbReference type="InterPro" id="IPR013783">
    <property type="entry name" value="Ig-like_fold"/>
</dbReference>
<dbReference type="InterPro" id="IPR001314">
    <property type="entry name" value="Peptidase_S1A"/>
</dbReference>
<gene>
    <name evidence="11" type="ORF">MD483_13585</name>
</gene>
<keyword evidence="3 8" id="KW-0645">Protease</keyword>
<dbReference type="InterPro" id="IPR033116">
    <property type="entry name" value="TRYPSIN_SER"/>
</dbReference>
<feature type="chain" id="PRO_5040862204" evidence="9">
    <location>
        <begin position="21"/>
        <end position="531"/>
    </location>
</feature>
<dbReference type="PANTHER" id="PTHR24264:SF65">
    <property type="entry name" value="SRCR DOMAIN-CONTAINING PROTEIN"/>
    <property type="match status" value="1"/>
</dbReference>
<dbReference type="CDD" id="cd00190">
    <property type="entry name" value="Tryp_SPc"/>
    <property type="match status" value="1"/>
</dbReference>
<dbReference type="PRINTS" id="PR00722">
    <property type="entry name" value="CHYMOTRYPSIN"/>
</dbReference>
<dbReference type="SMART" id="SM00020">
    <property type="entry name" value="Tryp_SPc"/>
    <property type="match status" value="1"/>
</dbReference>
<evidence type="ECO:0000313" key="12">
    <source>
        <dbReference type="Proteomes" id="UP001155586"/>
    </source>
</evidence>
<dbReference type="InterPro" id="IPR020008">
    <property type="entry name" value="GlyGly_CTERM"/>
</dbReference>
<dbReference type="PROSITE" id="PS00135">
    <property type="entry name" value="TRYPSIN_SER"/>
    <property type="match status" value="1"/>
</dbReference>
<dbReference type="InterPro" id="IPR001254">
    <property type="entry name" value="Trypsin_dom"/>
</dbReference>
<keyword evidence="5 8" id="KW-0378">Hydrolase</keyword>
<evidence type="ECO:0000256" key="8">
    <source>
        <dbReference type="RuleBase" id="RU363034"/>
    </source>
</evidence>
<name>A0A9X3CFF3_9VIBR</name>
<feature type="signal peptide" evidence="9">
    <location>
        <begin position="1"/>
        <end position="20"/>
    </location>
</feature>
<dbReference type="GO" id="GO:0006508">
    <property type="term" value="P:proteolysis"/>
    <property type="evidence" value="ECO:0007669"/>
    <property type="project" value="UniProtKB-KW"/>
</dbReference>
<protein>
    <submittedName>
        <fullName evidence="11">Serine protease</fullName>
    </submittedName>
</protein>
<dbReference type="Gene3D" id="2.60.40.10">
    <property type="entry name" value="Immunoglobulins"/>
    <property type="match status" value="1"/>
</dbReference>
<dbReference type="NCBIfam" id="TIGR03501">
    <property type="entry name" value="GlyGly_CTERM"/>
    <property type="match status" value="1"/>
</dbReference>
<dbReference type="FunFam" id="2.40.10.10:FF:000120">
    <property type="entry name" value="Putative serine protease"/>
    <property type="match status" value="1"/>
</dbReference>
<sequence length="531" mass="56204">MKKSITALLVSMALPTSVFASDVDSPSTRIINGVEAGKNDWPFMVALIKKGQDAFNGQICGGSFIGDRYILTAAHCIDGKNAAEFDVSIGIHDLTNEASEGQRVALQTIYAHEQYDASTTVNDIAILELADAVNATSVTLATQAELNAINAGDLVTVMGWGNQEDDSYSQPIYPETLYEVDLEYVDRGVCQALGGNYSNVSDDAICAGFSYGGKDSCQGDSGGPLVYDDNGITKQIGVVSWGDGCAQADAYGVYANVGYFSNNGWIADKTSGVSYTQNDYLGYVSTGTHTVTLPIRNYSSEAFNVLTVTASNGSSITDNTCTSSLAQNESCEITVQYTASLAYESTEVSYTTDHSSVSSFSTTLYYQGLNAASSDLASLVGVGQEVLVSENPWVVNGSSVQAGSISHSESSVLHIAGLGEGSLSFDMQVSSEQNFDIAYVYVNGVATEQVSGQDSDYVSYTVDLGLETNSVTFVYQKDSSDSANDDTVYVKNFKTSSERSTGSSSGSGGSVSLFMLGLVGLFGTYRRKRLS</sequence>
<keyword evidence="4 9" id="KW-0732">Signal</keyword>
<dbReference type="RefSeq" id="WP_265688182.1">
    <property type="nucleotide sequence ID" value="NZ_JAKRRX010000078.1"/>
</dbReference>
<dbReference type="GO" id="GO:0005615">
    <property type="term" value="C:extracellular space"/>
    <property type="evidence" value="ECO:0007669"/>
    <property type="project" value="TreeGrafter"/>
</dbReference>
<evidence type="ECO:0000256" key="1">
    <source>
        <dbReference type="ARBA" id="ARBA00004613"/>
    </source>
</evidence>
<evidence type="ECO:0000256" key="6">
    <source>
        <dbReference type="ARBA" id="ARBA00022825"/>
    </source>
</evidence>
<keyword evidence="6 8" id="KW-0720">Serine protease</keyword>
<feature type="domain" description="Peptidase S1" evidence="10">
    <location>
        <begin position="30"/>
        <end position="271"/>
    </location>
</feature>
<dbReference type="AlphaFoldDB" id="A0A9X3CFF3"/>
<dbReference type="PROSITE" id="PS50240">
    <property type="entry name" value="TRYPSIN_DOM"/>
    <property type="match status" value="1"/>
</dbReference>
<accession>A0A9X3CFF3</accession>
<keyword evidence="12" id="KW-1185">Reference proteome</keyword>
<reference evidence="11" key="1">
    <citation type="submission" date="2022-02" db="EMBL/GenBank/DDBJ databases">
        <title>Vibrio sp. nov., a new bacterium isolated from Bohai sea, China.</title>
        <authorList>
            <person name="Yuan Y."/>
        </authorList>
    </citation>
    <scope>NUCLEOTIDE SEQUENCE</scope>
    <source>
        <strain evidence="11">DBSS07</strain>
    </source>
</reference>
<dbReference type="PROSITE" id="PS00134">
    <property type="entry name" value="TRYPSIN_HIS"/>
    <property type="match status" value="1"/>
</dbReference>
<dbReference type="SUPFAM" id="SSF50494">
    <property type="entry name" value="Trypsin-like serine proteases"/>
    <property type="match status" value="1"/>
</dbReference>
<comment type="subcellular location">
    <subcellularLocation>
        <location evidence="1">Secreted</location>
    </subcellularLocation>
</comment>
<dbReference type="Proteomes" id="UP001155586">
    <property type="component" value="Unassembled WGS sequence"/>
</dbReference>
<proteinExistence type="predicted"/>
<evidence type="ECO:0000256" key="7">
    <source>
        <dbReference type="ARBA" id="ARBA00023157"/>
    </source>
</evidence>